<evidence type="ECO:0000256" key="1">
    <source>
        <dbReference type="ARBA" id="ARBA00022801"/>
    </source>
</evidence>
<dbReference type="EMBL" id="UGQT01000001">
    <property type="protein sequence ID" value="STZ60934.1"/>
    <property type="molecule type" value="Genomic_DNA"/>
</dbReference>
<dbReference type="Gene3D" id="3.40.50.1820">
    <property type="entry name" value="alpha/beta hydrolase"/>
    <property type="match status" value="1"/>
</dbReference>
<evidence type="ECO:0000313" key="3">
    <source>
        <dbReference type="EMBL" id="STZ60934.1"/>
    </source>
</evidence>
<feature type="domain" description="AB hydrolase-1" evidence="2">
    <location>
        <begin position="37"/>
        <end position="147"/>
    </location>
</feature>
<dbReference type="PANTHER" id="PTHR43798">
    <property type="entry name" value="MONOACYLGLYCEROL LIPASE"/>
    <property type="match status" value="1"/>
</dbReference>
<organism evidence="3 4">
    <name type="scientific">Mycolicibacterium tokaiense</name>
    <dbReference type="NCBI Taxonomy" id="39695"/>
    <lineage>
        <taxon>Bacteria</taxon>
        <taxon>Bacillati</taxon>
        <taxon>Actinomycetota</taxon>
        <taxon>Actinomycetes</taxon>
        <taxon>Mycobacteriales</taxon>
        <taxon>Mycobacteriaceae</taxon>
        <taxon>Mycolicibacterium</taxon>
    </lineage>
</organism>
<keyword evidence="4" id="KW-1185">Reference proteome</keyword>
<dbReference type="GO" id="GO:0016787">
    <property type="term" value="F:hydrolase activity"/>
    <property type="evidence" value="ECO:0007669"/>
    <property type="project" value="UniProtKB-KW"/>
</dbReference>
<evidence type="ECO:0000259" key="2">
    <source>
        <dbReference type="Pfam" id="PF00561"/>
    </source>
</evidence>
<dbReference type="PANTHER" id="PTHR43798:SF31">
    <property type="entry name" value="AB HYDROLASE SUPERFAMILY PROTEIN YCLE"/>
    <property type="match status" value="1"/>
</dbReference>
<proteinExistence type="predicted"/>
<dbReference type="InterPro" id="IPR050266">
    <property type="entry name" value="AB_hydrolase_sf"/>
</dbReference>
<reference evidence="3 4" key="1">
    <citation type="submission" date="2018-06" db="EMBL/GenBank/DDBJ databases">
        <authorList>
            <consortium name="Pathogen Informatics"/>
            <person name="Doyle S."/>
        </authorList>
    </citation>
    <scope>NUCLEOTIDE SEQUENCE [LARGE SCALE GENOMIC DNA]</scope>
    <source>
        <strain evidence="3 4">NCTC10821</strain>
    </source>
</reference>
<dbReference type="Proteomes" id="UP000254978">
    <property type="component" value="Unassembled WGS sequence"/>
</dbReference>
<gene>
    <name evidence="3" type="primary">rsbQ</name>
    <name evidence="3" type="ORF">NCTC10821_04478</name>
</gene>
<protein>
    <submittedName>
        <fullName evidence="3">Hydrolase, alpha/beta hydrolase fold family</fullName>
    </submittedName>
</protein>
<dbReference type="SUPFAM" id="SSF53474">
    <property type="entry name" value="alpha/beta-Hydrolases"/>
    <property type="match status" value="1"/>
</dbReference>
<dbReference type="GO" id="GO:0016020">
    <property type="term" value="C:membrane"/>
    <property type="evidence" value="ECO:0007669"/>
    <property type="project" value="TreeGrafter"/>
</dbReference>
<dbReference type="AlphaFoldDB" id="A0A378TK71"/>
<keyword evidence="1 3" id="KW-0378">Hydrolase</keyword>
<dbReference type="InterPro" id="IPR000073">
    <property type="entry name" value="AB_hydrolase_1"/>
</dbReference>
<dbReference type="InterPro" id="IPR029058">
    <property type="entry name" value="AB_hydrolase_fold"/>
</dbReference>
<sequence length="288" mass="31105">MTSLPGAGLLGHDVLITTPDGRRLRTMVDGDGDGDTLVVLEAGLGVSGLYWHPVVQLLHNDFRVIAYDRAGIGGSDPAPGRRTLDALARDLHTVIDSVPHRMLILVGHSWGGPIVRVAAAARRDVSALVLVDQTDENDPMFFERVVRLQFAVQAATMVPLARTGLLARLPDPSLHRLPAAVRSAVTEASYRPGAARAAAAETREVTTELSRLRQRPTAFGDLPIRVLSGQQVGRFDRRLRAELTRAHRLTARSHAGGRYVPAYASGHMIPTSEPELIADQVRELAQAG</sequence>
<evidence type="ECO:0000313" key="4">
    <source>
        <dbReference type="Proteomes" id="UP000254978"/>
    </source>
</evidence>
<accession>A0A378TK71</accession>
<dbReference type="Pfam" id="PF00561">
    <property type="entry name" value="Abhydrolase_1"/>
    <property type="match status" value="1"/>
</dbReference>
<name>A0A378TK71_9MYCO</name>
<dbReference type="RefSeq" id="WP_197746390.1">
    <property type="nucleotide sequence ID" value="NZ_AP022600.1"/>
</dbReference>